<evidence type="ECO:0000313" key="5">
    <source>
        <dbReference type="Proteomes" id="UP001178888"/>
    </source>
</evidence>
<dbReference type="Proteomes" id="UP001178888">
    <property type="component" value="Unassembled WGS sequence"/>
</dbReference>
<dbReference type="RefSeq" id="WP_308914043.1">
    <property type="nucleotide sequence ID" value="NZ_JAVGVR010000001.1"/>
</dbReference>
<dbReference type="Pfam" id="PF09699">
    <property type="entry name" value="Paired_CXXCH_1"/>
    <property type="match status" value="1"/>
</dbReference>
<name>A0AA90TTY4_9BACI</name>
<evidence type="ECO:0000259" key="2">
    <source>
        <dbReference type="Pfam" id="PF09699"/>
    </source>
</evidence>
<dbReference type="InterPro" id="IPR010177">
    <property type="entry name" value="Paired_CXXCH_1"/>
</dbReference>
<dbReference type="AlphaFoldDB" id="A0AA90TTY4"/>
<dbReference type="InterPro" id="IPR051829">
    <property type="entry name" value="Multiheme_Cytochr_ET"/>
</dbReference>
<dbReference type="InterPro" id="IPR054337">
    <property type="entry name" value="Mtrc-MtrF-like_dom_II/IV"/>
</dbReference>
<sequence>MKFLNNNKQLNILYIMILVLIYSLTLPIKTDAEDSPPNSPPSILINNVKVEGEETTITGTVSDNQTPLEDITIQLFDSKDQPQLNSPIHPSTDGNWTMKKVLTDKAGTYYIKASDSSIESERYTIKDARLHIKSLSIMSFITQKKEFVDGKEKIEEVTEPVDVMKNDDLTHISLNPTITAEVSNNDALDQLILDHPNQYSPIAVFNKQKQISGDITINTQNQIELKLKDLSPSTTYYILYNSSYVDDEGTPLFPIVRKFTTVSNTVNNLFLYDQKYKSNSGDFKNLSDWAEQPHGYYTNNVNNCSICHSPHYGDNKSLETKNRNMKNLENSYCMACHDGTSAPVFENVSSDIKSKHETQQITDHEMKSGTCTACHNPHLTWSEENPNLLQDHFVYKHEDKDEVDGGKVGEIDSNNQLCEKCHELNSNYYKNLASQLASEKDPYKISHYQRFSAVGQKDNFDLCFTCHNNEKETKVRTKDILQYYQDSDSKHKITAIDGSQLNGYLPCSECHDTHKSTNRMLLKTKLGHEDQDSEPFSFISGDWGASSEREFCLKCHNSKTAIFGVTGKALDDSIHGHKIISEGTKEEIQKDIESKACSNCHGGESKSFIEAAHAPKKSTVSITP</sequence>
<feature type="domain" description="Outer membrane cytochrome MtrC/MtrF-like" evidence="3">
    <location>
        <begin position="455"/>
        <end position="613"/>
    </location>
</feature>
<dbReference type="Gene3D" id="1.10.1130.10">
    <property type="entry name" value="Flavocytochrome C3, Chain A"/>
    <property type="match status" value="1"/>
</dbReference>
<comment type="caution">
    <text evidence="4">The sequence shown here is derived from an EMBL/GenBank/DDBJ whole genome shotgun (WGS) entry which is preliminary data.</text>
</comment>
<organism evidence="4 5">
    <name type="scientific">Bacillus salipaludis</name>
    <dbReference type="NCBI Taxonomy" id="2547811"/>
    <lineage>
        <taxon>Bacteria</taxon>
        <taxon>Bacillati</taxon>
        <taxon>Bacillota</taxon>
        <taxon>Bacilli</taxon>
        <taxon>Bacillales</taxon>
        <taxon>Bacillaceae</taxon>
        <taxon>Bacillus</taxon>
    </lineage>
</organism>
<dbReference type="Pfam" id="PF22113">
    <property type="entry name" value="Mtrc-MtrF_II-IV_dom"/>
    <property type="match status" value="1"/>
</dbReference>
<dbReference type="GO" id="GO:0016491">
    <property type="term" value="F:oxidoreductase activity"/>
    <property type="evidence" value="ECO:0007669"/>
    <property type="project" value="TreeGrafter"/>
</dbReference>
<accession>A0AA90TTY4</accession>
<dbReference type="PANTHER" id="PTHR35038:SF6">
    <property type="entry name" value="SURFACE LOCALIZED DECAHEME CYTOCHROME C LIPOPROTEIN"/>
    <property type="match status" value="1"/>
</dbReference>
<keyword evidence="5" id="KW-1185">Reference proteome</keyword>
<keyword evidence="1" id="KW-0732">Signal</keyword>
<dbReference type="SUPFAM" id="SSF48695">
    <property type="entry name" value="Multiheme cytochromes"/>
    <property type="match status" value="1"/>
</dbReference>
<dbReference type="EMBL" id="JAVGVR010000001">
    <property type="protein sequence ID" value="MDQ6600345.1"/>
    <property type="molecule type" value="Genomic_DNA"/>
</dbReference>
<gene>
    <name evidence="4" type="ORF">RCG21_29170</name>
</gene>
<protein>
    <submittedName>
        <fullName evidence="4">Cytochrome c3 family protein</fullName>
    </submittedName>
</protein>
<reference evidence="4" key="1">
    <citation type="submission" date="2023-08" db="EMBL/GenBank/DDBJ databases">
        <title>Nitrogen cycling bacteria in agricultural field soils.</title>
        <authorList>
            <person name="Jang J."/>
        </authorList>
    </citation>
    <scope>NUCLEOTIDE SEQUENCE</scope>
    <source>
        <strain evidence="4">PS3-36</strain>
    </source>
</reference>
<proteinExistence type="predicted"/>
<evidence type="ECO:0000259" key="3">
    <source>
        <dbReference type="Pfam" id="PF22113"/>
    </source>
</evidence>
<evidence type="ECO:0000256" key="1">
    <source>
        <dbReference type="ARBA" id="ARBA00022729"/>
    </source>
</evidence>
<evidence type="ECO:0000313" key="4">
    <source>
        <dbReference type="EMBL" id="MDQ6600345.1"/>
    </source>
</evidence>
<feature type="domain" description="Doubled CXXCH motif" evidence="2">
    <location>
        <begin position="302"/>
        <end position="340"/>
    </location>
</feature>
<dbReference type="PANTHER" id="PTHR35038">
    <property type="entry name" value="DISSIMILATORY SULFITE REDUCTASE SIRA"/>
    <property type="match status" value="1"/>
</dbReference>
<dbReference type="InterPro" id="IPR036280">
    <property type="entry name" value="Multihaem_cyt_sf"/>
</dbReference>